<dbReference type="AlphaFoldDB" id="A0A0C5CJZ4"/>
<dbReference type="Proteomes" id="UP000070376">
    <property type="component" value="Unassembled WGS sequence"/>
</dbReference>
<dbReference type="EMBL" id="CP010525">
    <property type="protein sequence ID" value="AJO21662.1"/>
    <property type="molecule type" value="Genomic_DNA"/>
</dbReference>
<evidence type="ECO:0000313" key="2">
    <source>
        <dbReference type="EMBL" id="AJO21662.1"/>
    </source>
</evidence>
<dbReference type="PATRIC" id="fig|1398.18.peg.888"/>
<reference evidence="4" key="2">
    <citation type="submission" date="2015-01" db="EMBL/GenBank/DDBJ databases">
        <title>Comparative genome analysis of Bacillus coagulans HM-08, Clostridium butyricum HM-68, Bacillus subtilis HM-66 and Bacillus paralicheniformis BL-09.</title>
        <authorList>
            <person name="Zhang H."/>
        </authorList>
    </citation>
    <scope>NUCLEOTIDE SEQUENCE [LARGE SCALE GENOMIC DNA]</scope>
    <source>
        <strain evidence="4">HM-08</strain>
    </source>
</reference>
<reference evidence="3" key="3">
    <citation type="submission" date="2016-01" db="EMBL/GenBank/DDBJ databases">
        <authorList>
            <person name="Oliw E.H."/>
        </authorList>
    </citation>
    <scope>NUCLEOTIDE SEQUENCE [LARGE SCALE GENOMIC DNA]</scope>
    <source>
        <strain evidence="3">GED7749B</strain>
    </source>
</reference>
<protein>
    <submittedName>
        <fullName evidence="3">Uncharacterized protein</fullName>
    </submittedName>
</protein>
<accession>A0A0C5CJZ4</accession>
<dbReference type="RefSeq" id="WP_017550117.1">
    <property type="nucleotide sequence ID" value="NZ_CP010525.1"/>
</dbReference>
<evidence type="ECO:0000313" key="3">
    <source>
        <dbReference type="EMBL" id="KWZ85078.1"/>
    </source>
</evidence>
<sequence>MKRKHQVTLLSLVTAIGIALLPFAIVKRSFKDWIIVYLVSAAGNLLADTYLVKKGFIQYKIRPFPDKFKIHLPFDLVHYPLLLLYYNQWALNSRPLSQIFKVLLISLPQVMMETIAEKKTNLITWRKGWTWYHSFFSMMGKFFICRLIIAFVRKINRERVSVT</sequence>
<evidence type="ECO:0000313" key="5">
    <source>
        <dbReference type="Proteomes" id="UP000070376"/>
    </source>
</evidence>
<keyword evidence="1" id="KW-0472">Membrane</keyword>
<keyword evidence="1" id="KW-0812">Transmembrane</keyword>
<reference evidence="2" key="1">
    <citation type="submission" date="2015-01" db="EMBL/GenBank/DDBJ databases">
        <title>Comparative genome analysis of Bacillus coagulans HM-08, Clostridium butyricum HM-68, Bacillus subtilis HM-66 and Bacillus licheniformis BL-09.</title>
        <authorList>
            <person name="Zhang H."/>
        </authorList>
    </citation>
    <scope>NUCLEOTIDE SEQUENCE [LARGE SCALE GENOMIC DNA]</scope>
    <source>
        <strain evidence="2">HM-08</strain>
    </source>
</reference>
<dbReference type="InterPro" id="IPR048147">
    <property type="entry name" value="CBO0543-like"/>
</dbReference>
<keyword evidence="1" id="KW-1133">Transmembrane helix</keyword>
<proteinExistence type="predicted"/>
<feature type="transmembrane region" description="Helical" evidence="1">
    <location>
        <begin position="7"/>
        <end position="27"/>
    </location>
</feature>
<feature type="transmembrane region" description="Helical" evidence="1">
    <location>
        <begin position="131"/>
        <end position="152"/>
    </location>
</feature>
<keyword evidence="4" id="KW-1185">Reference proteome</keyword>
<dbReference type="EMBL" id="LRPN01000021">
    <property type="protein sequence ID" value="KWZ85078.1"/>
    <property type="molecule type" value="Genomic_DNA"/>
</dbReference>
<gene>
    <name evidence="3" type="ORF">HMPREF3213_00597</name>
    <name evidence="2" type="ORF">SB48_HM08orf01335</name>
</gene>
<reference evidence="5" key="4">
    <citation type="submission" date="2016-01" db="EMBL/GenBank/DDBJ databases">
        <authorList>
            <person name="Mitreva M."/>
            <person name="Pepin K.H."/>
            <person name="Mihindukulasuriya K.A."/>
            <person name="Fulton R."/>
            <person name="Fronick C."/>
            <person name="O'Laughlin M."/>
            <person name="Miner T."/>
            <person name="Herter B."/>
            <person name="Rosa B.A."/>
            <person name="Cordes M."/>
            <person name="Tomlinson C."/>
            <person name="Wollam A."/>
            <person name="Palsikar V.B."/>
            <person name="Mardis E.R."/>
            <person name="Wilson R.K."/>
        </authorList>
    </citation>
    <scope>NUCLEOTIDE SEQUENCE [LARGE SCALE GENOMIC DNA]</scope>
    <source>
        <strain evidence="5">GED7749B</strain>
    </source>
</reference>
<evidence type="ECO:0000256" key="1">
    <source>
        <dbReference type="SAM" id="Phobius"/>
    </source>
</evidence>
<dbReference type="NCBIfam" id="NF041644">
    <property type="entry name" value="CBO0543_fam"/>
    <property type="match status" value="1"/>
</dbReference>
<organism evidence="3 5">
    <name type="scientific">Heyndrickxia coagulans</name>
    <name type="common">Weizmannia coagulans</name>
    <dbReference type="NCBI Taxonomy" id="1398"/>
    <lineage>
        <taxon>Bacteria</taxon>
        <taxon>Bacillati</taxon>
        <taxon>Bacillota</taxon>
        <taxon>Bacilli</taxon>
        <taxon>Bacillales</taxon>
        <taxon>Bacillaceae</taxon>
        <taxon>Heyndrickxia</taxon>
    </lineage>
</organism>
<dbReference type="Proteomes" id="UP000032024">
    <property type="component" value="Chromosome"/>
</dbReference>
<evidence type="ECO:0000313" key="4">
    <source>
        <dbReference type="Proteomes" id="UP000032024"/>
    </source>
</evidence>
<name>A0A0C5CJZ4_HEYCO</name>
<feature type="transmembrane region" description="Helical" evidence="1">
    <location>
        <begin position="33"/>
        <end position="52"/>
    </location>
</feature>